<organism evidence="2 3">
    <name type="scientific">Aquarana catesbeiana</name>
    <name type="common">American bullfrog</name>
    <name type="synonym">Rana catesbeiana</name>
    <dbReference type="NCBI Taxonomy" id="8400"/>
    <lineage>
        <taxon>Eukaryota</taxon>
        <taxon>Metazoa</taxon>
        <taxon>Chordata</taxon>
        <taxon>Craniata</taxon>
        <taxon>Vertebrata</taxon>
        <taxon>Euteleostomi</taxon>
        <taxon>Amphibia</taxon>
        <taxon>Batrachia</taxon>
        <taxon>Anura</taxon>
        <taxon>Neobatrachia</taxon>
        <taxon>Ranoidea</taxon>
        <taxon>Ranidae</taxon>
        <taxon>Aquarana</taxon>
    </lineage>
</organism>
<proteinExistence type="predicted"/>
<feature type="non-terminal residue" evidence="2">
    <location>
        <position position="91"/>
    </location>
</feature>
<name>A0A2G9R5V4_AQUCT</name>
<gene>
    <name evidence="2" type="ORF">AB205_0217300</name>
</gene>
<feature type="compositionally biased region" description="Low complexity" evidence="1">
    <location>
        <begin position="50"/>
        <end position="75"/>
    </location>
</feature>
<keyword evidence="3" id="KW-1185">Reference proteome</keyword>
<protein>
    <submittedName>
        <fullName evidence="2">Uncharacterized protein</fullName>
    </submittedName>
</protein>
<evidence type="ECO:0000313" key="3">
    <source>
        <dbReference type="Proteomes" id="UP000228934"/>
    </source>
</evidence>
<evidence type="ECO:0000313" key="2">
    <source>
        <dbReference type="EMBL" id="PIO23250.1"/>
    </source>
</evidence>
<evidence type="ECO:0000256" key="1">
    <source>
        <dbReference type="SAM" id="MobiDB-lite"/>
    </source>
</evidence>
<accession>A0A2G9R5V4</accession>
<sequence>EGGVFSRCPPVGTTSFIPEDLLRHELAVTCRVTPGSSEGHRPRTWPTRPSSSAASSGTAGASGSASASCGEISSSEPSTPAQTPLAAPIIP</sequence>
<dbReference type="EMBL" id="KV960986">
    <property type="protein sequence ID" value="PIO23250.1"/>
    <property type="molecule type" value="Genomic_DNA"/>
</dbReference>
<dbReference type="AlphaFoldDB" id="A0A2G9R5V4"/>
<reference evidence="3" key="1">
    <citation type="journal article" date="2017" name="Nat. Commun.">
        <title>The North American bullfrog draft genome provides insight into hormonal regulation of long noncoding RNA.</title>
        <authorList>
            <person name="Hammond S.A."/>
            <person name="Warren R.L."/>
            <person name="Vandervalk B.P."/>
            <person name="Kucuk E."/>
            <person name="Khan H."/>
            <person name="Gibb E.A."/>
            <person name="Pandoh P."/>
            <person name="Kirk H."/>
            <person name="Zhao Y."/>
            <person name="Jones M."/>
            <person name="Mungall A.J."/>
            <person name="Coope R."/>
            <person name="Pleasance S."/>
            <person name="Moore R.A."/>
            <person name="Holt R.A."/>
            <person name="Round J.M."/>
            <person name="Ohora S."/>
            <person name="Walle B.V."/>
            <person name="Veldhoen N."/>
            <person name="Helbing C.C."/>
            <person name="Birol I."/>
        </authorList>
    </citation>
    <scope>NUCLEOTIDE SEQUENCE [LARGE SCALE GENOMIC DNA]</scope>
</reference>
<feature type="non-terminal residue" evidence="2">
    <location>
        <position position="1"/>
    </location>
</feature>
<feature type="region of interest" description="Disordered" evidence="1">
    <location>
        <begin position="32"/>
        <end position="91"/>
    </location>
</feature>
<dbReference type="Proteomes" id="UP000228934">
    <property type="component" value="Unassembled WGS sequence"/>
</dbReference>